<dbReference type="PANTHER" id="PTHR11129">
    <property type="entry name" value="PROTEIN FARNESYLTRANSFERASE ALPHA SUBUNIT/RAB GERANYLGERANYL TRANSFERASE ALPHA SUBUNIT"/>
    <property type="match status" value="1"/>
</dbReference>
<evidence type="ECO:0000256" key="1">
    <source>
        <dbReference type="SAM" id="MobiDB-lite"/>
    </source>
</evidence>
<dbReference type="AlphaFoldDB" id="A0A811YFY4"/>
<feature type="region of interest" description="Disordered" evidence="1">
    <location>
        <begin position="186"/>
        <end position="214"/>
    </location>
</feature>
<dbReference type="GO" id="GO:0005965">
    <property type="term" value="C:protein farnesyltransferase complex"/>
    <property type="evidence" value="ECO:0007669"/>
    <property type="project" value="TreeGrafter"/>
</dbReference>
<protein>
    <submittedName>
        <fullName evidence="2">(raccoon dog) hypothetical protein</fullName>
    </submittedName>
</protein>
<dbReference type="GO" id="GO:0005953">
    <property type="term" value="C:CAAX-protein geranylgeranyltransferase complex"/>
    <property type="evidence" value="ECO:0007669"/>
    <property type="project" value="TreeGrafter"/>
</dbReference>
<dbReference type="GO" id="GO:0004662">
    <property type="term" value="F:CAAX-protein geranylgeranyltransferase activity"/>
    <property type="evidence" value="ECO:0007669"/>
    <property type="project" value="TreeGrafter"/>
</dbReference>
<evidence type="ECO:0000313" key="2">
    <source>
        <dbReference type="EMBL" id="CAD7676401.1"/>
    </source>
</evidence>
<gene>
    <name evidence="2" type="ORF">NYPRO_LOCUS9196</name>
</gene>
<feature type="compositionally biased region" description="Basic and acidic residues" evidence="1">
    <location>
        <begin position="194"/>
        <end position="204"/>
    </location>
</feature>
<proteinExistence type="predicted"/>
<sequence>MDGGGFLSLDSPTYVLHREEQNDDLNPVVQIIYSEKFRFVYFGAVMQSERAFKLTRDAIDLNAANHRVWHSQKVLLNYITAIFEKQPQNYEVYHHNQDAKNYHSWQHQQWIIQGFKFWDSEMQYNQRHFIISNTSGYNDNAILEREVQYTLEIIKLVHESACNYLKGILQDSGLSKYPNLLNQLSDLQPSQRGENGRNDRELRWTRTGNQSKHS</sequence>
<dbReference type="GO" id="GO:0004660">
    <property type="term" value="F:protein farnesyltransferase activity"/>
    <property type="evidence" value="ECO:0007669"/>
    <property type="project" value="TreeGrafter"/>
</dbReference>
<dbReference type="EMBL" id="CAJHUB010000677">
    <property type="protein sequence ID" value="CAD7676401.1"/>
    <property type="molecule type" value="Genomic_DNA"/>
</dbReference>
<evidence type="ECO:0000313" key="3">
    <source>
        <dbReference type="Proteomes" id="UP000645828"/>
    </source>
</evidence>
<dbReference type="Gene3D" id="1.25.40.120">
    <property type="entry name" value="Protein prenylyltransferase"/>
    <property type="match status" value="2"/>
</dbReference>
<accession>A0A811YFY4</accession>
<dbReference type="SUPFAM" id="SSF48439">
    <property type="entry name" value="Protein prenylyltransferase"/>
    <property type="match status" value="1"/>
</dbReference>
<name>A0A811YFY4_NYCPR</name>
<keyword evidence="3" id="KW-1185">Reference proteome</keyword>
<reference evidence="2" key="1">
    <citation type="submission" date="2020-12" db="EMBL/GenBank/DDBJ databases">
        <authorList>
            <consortium name="Molecular Ecology Group"/>
        </authorList>
    </citation>
    <scope>NUCLEOTIDE SEQUENCE</scope>
    <source>
        <strain evidence="2">TBG_1078</strain>
    </source>
</reference>
<comment type="caution">
    <text evidence="2">The sequence shown here is derived from an EMBL/GenBank/DDBJ whole genome shotgun (WGS) entry which is preliminary data.</text>
</comment>
<dbReference type="PANTHER" id="PTHR11129:SF1">
    <property type="entry name" value="PROTEIN FARNESYLTRANSFERASE_GERANYLGERANYLTRANSFERASE TYPE-1 SUBUNIT ALPHA"/>
    <property type="match status" value="1"/>
</dbReference>
<organism evidence="2 3">
    <name type="scientific">Nyctereutes procyonoides</name>
    <name type="common">Raccoon dog</name>
    <name type="synonym">Canis procyonoides</name>
    <dbReference type="NCBI Taxonomy" id="34880"/>
    <lineage>
        <taxon>Eukaryota</taxon>
        <taxon>Metazoa</taxon>
        <taxon>Chordata</taxon>
        <taxon>Craniata</taxon>
        <taxon>Vertebrata</taxon>
        <taxon>Euteleostomi</taxon>
        <taxon>Mammalia</taxon>
        <taxon>Eutheria</taxon>
        <taxon>Laurasiatheria</taxon>
        <taxon>Carnivora</taxon>
        <taxon>Caniformia</taxon>
        <taxon>Canidae</taxon>
        <taxon>Nyctereutes</taxon>
    </lineage>
</organism>
<dbReference type="Proteomes" id="UP000645828">
    <property type="component" value="Unassembled WGS sequence"/>
</dbReference>